<dbReference type="AlphaFoldDB" id="A0A2N5NBP5"/>
<reference evidence="2 3" key="1">
    <citation type="submission" date="2017-05" db="EMBL/GenBank/DDBJ databases">
        <title>Functional genome analysis of Paenibacillus pasadenensis strain R16: insights on endophytic life style and antifungal activity.</title>
        <authorList>
            <person name="Passera A."/>
            <person name="Marcolungo L."/>
            <person name="Casati P."/>
            <person name="Brasca M."/>
            <person name="Quaglino F."/>
            <person name="Delledonne M."/>
        </authorList>
    </citation>
    <scope>NUCLEOTIDE SEQUENCE [LARGE SCALE GENOMIC DNA]</scope>
    <source>
        <strain evidence="2 3">R16</strain>
    </source>
</reference>
<sequence>MVMGEQVVRGEPIALPESKKPQPGRLRFSMRHVAQLLSRE</sequence>
<accession>A0A2N5NBP5</accession>
<keyword evidence="3" id="KW-1185">Reference proteome</keyword>
<gene>
    <name evidence="2" type="ORF">B8V81_0665</name>
</gene>
<comment type="caution">
    <text evidence="2">The sequence shown here is derived from an EMBL/GenBank/DDBJ whole genome shotgun (WGS) entry which is preliminary data.</text>
</comment>
<dbReference type="EMBL" id="NFEZ01000002">
    <property type="protein sequence ID" value="PLT47758.1"/>
    <property type="molecule type" value="Genomic_DNA"/>
</dbReference>
<dbReference type="Proteomes" id="UP000234789">
    <property type="component" value="Unassembled WGS sequence"/>
</dbReference>
<evidence type="ECO:0000313" key="2">
    <source>
        <dbReference type="EMBL" id="PLT47758.1"/>
    </source>
</evidence>
<evidence type="ECO:0000256" key="1">
    <source>
        <dbReference type="SAM" id="MobiDB-lite"/>
    </source>
</evidence>
<evidence type="ECO:0000313" key="3">
    <source>
        <dbReference type="Proteomes" id="UP000234789"/>
    </source>
</evidence>
<protein>
    <submittedName>
        <fullName evidence="2">Uncharacterized protein</fullName>
    </submittedName>
</protein>
<proteinExistence type="predicted"/>
<name>A0A2N5NBP5_9BACL</name>
<organism evidence="2 3">
    <name type="scientific">Paenibacillus pasadenensis</name>
    <dbReference type="NCBI Taxonomy" id="217090"/>
    <lineage>
        <taxon>Bacteria</taxon>
        <taxon>Bacillati</taxon>
        <taxon>Bacillota</taxon>
        <taxon>Bacilli</taxon>
        <taxon>Bacillales</taxon>
        <taxon>Paenibacillaceae</taxon>
        <taxon>Paenibacillus</taxon>
    </lineage>
</organism>
<feature type="region of interest" description="Disordered" evidence="1">
    <location>
        <begin position="1"/>
        <end position="27"/>
    </location>
</feature>